<organism evidence="1 2">
    <name type="scientific">Flavivirga aquatica</name>
    <dbReference type="NCBI Taxonomy" id="1849968"/>
    <lineage>
        <taxon>Bacteria</taxon>
        <taxon>Pseudomonadati</taxon>
        <taxon>Bacteroidota</taxon>
        <taxon>Flavobacteriia</taxon>
        <taxon>Flavobacteriales</taxon>
        <taxon>Flavobacteriaceae</taxon>
        <taxon>Flavivirga</taxon>
    </lineage>
</organism>
<keyword evidence="2" id="KW-1185">Reference proteome</keyword>
<sequence length="229" mass="26288">MQFSRDENTKIELKTAWKLISESILDIPSECTISSIGSQGFLSIPIFKYDSEINDFDFLRLHIWENSLLEYIDTNISERFSIHSHSFLAQSWIIDGKIINERYSVNETTEKSDSAIFKIEYNKTLNEVNQHTSMAVNTGKNIEVSKTSREEYFFGETYKINAGKYHKSISQGENGLSATFFSFTTQNNNVVQSNVTGPNSMQTSKINRKMHIDPKKLIKTIDQKLNSNE</sequence>
<proteinExistence type="predicted"/>
<dbReference type="STRING" id="1849968.A8C32_19535"/>
<accession>A0A1E5T3W7</accession>
<reference evidence="1 2" key="1">
    <citation type="submission" date="2016-05" db="EMBL/GenBank/DDBJ databases">
        <title>Draft Genome Sequence of Algibacter sp. Strain SK-16 Isolated from the Surface Water of Aburatsubo Inlet.</title>
        <authorList>
            <person name="Wong S.-K."/>
            <person name="Yoshizawa S."/>
            <person name="Nakajima Y."/>
            <person name="Ogura Y."/>
            <person name="Tetsuya H."/>
            <person name="Hamasaki K."/>
        </authorList>
    </citation>
    <scope>NUCLEOTIDE SEQUENCE [LARGE SCALE GENOMIC DNA]</scope>
    <source>
        <strain evidence="1 2">SK-16</strain>
    </source>
</reference>
<evidence type="ECO:0000313" key="1">
    <source>
        <dbReference type="EMBL" id="OEK06031.1"/>
    </source>
</evidence>
<evidence type="ECO:0000313" key="2">
    <source>
        <dbReference type="Proteomes" id="UP000095713"/>
    </source>
</evidence>
<gene>
    <name evidence="1" type="ORF">A8C32_19535</name>
</gene>
<protein>
    <submittedName>
        <fullName evidence="1">Uncharacterized protein</fullName>
    </submittedName>
</protein>
<dbReference type="Proteomes" id="UP000095713">
    <property type="component" value="Unassembled WGS sequence"/>
</dbReference>
<comment type="caution">
    <text evidence="1">The sequence shown here is derived from an EMBL/GenBank/DDBJ whole genome shotgun (WGS) entry which is preliminary data.</text>
</comment>
<name>A0A1E5T3W7_9FLAO</name>
<dbReference type="EMBL" id="MDJD01000050">
    <property type="protein sequence ID" value="OEK06031.1"/>
    <property type="molecule type" value="Genomic_DNA"/>
</dbReference>
<dbReference type="AlphaFoldDB" id="A0A1E5T3W7"/>